<evidence type="ECO:0000313" key="2">
    <source>
        <dbReference type="EMBL" id="AAU84192.1"/>
    </source>
</evidence>
<dbReference type="AlphaFoldDB" id="Q648I5"/>
<name>Q648I5_UNCAG</name>
<dbReference type="EMBL" id="AY714868">
    <property type="protein sequence ID" value="AAU84192.1"/>
    <property type="molecule type" value="Genomic_DNA"/>
</dbReference>
<sequence>MVICKKLSSPSFLRISVISFVSSPSFISPMILSPSESPNRKTDDTETKNPLDPAGRAPSFFRMSVSFTMSAISLPKTYNIVKTLYSLSFIYYENHTFCLFSMSALSSSRSDSEQSGARLFWVWIVIKQDTNENKSREKTFFYVSC</sequence>
<evidence type="ECO:0000256" key="1">
    <source>
        <dbReference type="SAM" id="MobiDB-lite"/>
    </source>
</evidence>
<proteinExistence type="predicted"/>
<accession>Q648I5</accession>
<reference evidence="2" key="1">
    <citation type="journal article" date="2004" name="Science">
        <title>Reverse methanogenesis: testing the hypothesis with environmental genomics.</title>
        <authorList>
            <person name="Hallam S.J."/>
            <person name="Putnam N."/>
            <person name="Preston C.M."/>
            <person name="Detter J.C."/>
            <person name="Rokhsar D."/>
            <person name="Richardson P.M."/>
            <person name="DeLong E.F."/>
        </authorList>
    </citation>
    <scope>NUCLEOTIDE SEQUENCE</scope>
</reference>
<gene>
    <name evidence="2" type="ORF">GZ37D1_39</name>
</gene>
<organism evidence="2">
    <name type="scientific">Uncultured archaeon GZfos26G2</name>
    <dbReference type="NCBI Taxonomy" id="3386331"/>
    <lineage>
        <taxon>Archaea</taxon>
        <taxon>Methanobacteriati</taxon>
        <taxon>Methanobacteriota</taxon>
        <taxon>Stenosarchaea group</taxon>
        <taxon>Methanomicrobia</taxon>
        <taxon>Candidatus Methanophagales</taxon>
        <taxon>Candidatus Methanophagaceae</taxon>
        <taxon>Candidatus Methanophaga</taxon>
    </lineage>
</organism>
<protein>
    <submittedName>
        <fullName evidence="2">Uncharacterized protein</fullName>
    </submittedName>
</protein>
<reference evidence="2" key="2">
    <citation type="submission" date="2004-08" db="EMBL/GenBank/DDBJ databases">
        <authorList>
            <person name="Putnam N."/>
            <person name="Detter J.C."/>
            <person name="Richardson P.M."/>
            <person name="Rokhsar D."/>
        </authorList>
    </citation>
    <scope>NUCLEOTIDE SEQUENCE</scope>
</reference>
<feature type="region of interest" description="Disordered" evidence="1">
    <location>
        <begin position="32"/>
        <end position="55"/>
    </location>
</feature>
<feature type="compositionally biased region" description="Basic and acidic residues" evidence="1">
    <location>
        <begin position="38"/>
        <end position="49"/>
    </location>
</feature>